<evidence type="ECO:0000313" key="4">
    <source>
        <dbReference type="Proteomes" id="UP000321570"/>
    </source>
</evidence>
<feature type="region of interest" description="Disordered" evidence="1">
    <location>
        <begin position="153"/>
        <end position="178"/>
    </location>
</feature>
<dbReference type="AlphaFoldDB" id="A0A564Z9C8"/>
<dbReference type="EMBL" id="CABIJS010000697">
    <property type="protein sequence ID" value="VUZ56060.1"/>
    <property type="molecule type" value="Genomic_DNA"/>
</dbReference>
<dbReference type="Pfam" id="PF00622">
    <property type="entry name" value="SPRY"/>
    <property type="match status" value="1"/>
</dbReference>
<proteinExistence type="predicted"/>
<organism evidence="3 4">
    <name type="scientific">Hymenolepis diminuta</name>
    <name type="common">Rat tapeworm</name>
    <dbReference type="NCBI Taxonomy" id="6216"/>
    <lineage>
        <taxon>Eukaryota</taxon>
        <taxon>Metazoa</taxon>
        <taxon>Spiralia</taxon>
        <taxon>Lophotrochozoa</taxon>
        <taxon>Platyhelminthes</taxon>
        <taxon>Cestoda</taxon>
        <taxon>Eucestoda</taxon>
        <taxon>Cyclophyllidea</taxon>
        <taxon>Hymenolepididae</taxon>
        <taxon>Hymenolepis</taxon>
    </lineage>
</organism>
<evidence type="ECO:0000256" key="1">
    <source>
        <dbReference type="SAM" id="MobiDB-lite"/>
    </source>
</evidence>
<gene>
    <name evidence="3" type="ORF">WMSIL1_LOCUS13760</name>
</gene>
<name>A0A564Z9C8_HYMDI</name>
<accession>A0A564Z9C8</accession>
<sequence>GIVFEQNTSSNQTCLIHAGVKRAYGKALHRGDVVGCVLNPQSGLVFWSINGEYLGHIVQICAAQHHAVNGSASMAADDVISIPLAPGQHALVFTPVFSLANTSIEVNFGDGAVLLKHVNKHTNCIPLCHYRRLLDGDLFYLNLIHQLPPPPLSLNPNSDFERKQKPQNGTKGISPAPIRHPHSFAQCRDTANHESTITVVHKSASCNSAPTAAMNFLVSSDILDALTMSRSRIPLVSVKTGLWRRVSTDPATPHRPITSPTFAAPWSRANQILPIVRTHRVAVSTLPPNAATTTGEFLEMEIDTNGLDGTLTAMALALDGSLRRSASDSIHKALICHLCGQSQQSSASAANQSSSSSLIERRMAQIPLVPTKIVHTRATYSDDYVPTLSQQTETLENSIEKLDTTVINVETGEETIARRRHITDLTLPPSIAEDDRSITSPQLTEAT</sequence>
<feature type="domain" description="SPRY" evidence="2">
    <location>
        <begin position="11"/>
        <end position="63"/>
    </location>
</feature>
<evidence type="ECO:0000313" key="3">
    <source>
        <dbReference type="EMBL" id="VUZ56060.1"/>
    </source>
</evidence>
<dbReference type="Proteomes" id="UP000321570">
    <property type="component" value="Unassembled WGS sequence"/>
</dbReference>
<reference evidence="3 4" key="1">
    <citation type="submission" date="2019-07" db="EMBL/GenBank/DDBJ databases">
        <authorList>
            <person name="Jastrzebski P J."/>
            <person name="Paukszto L."/>
            <person name="Jastrzebski P J."/>
        </authorList>
    </citation>
    <scope>NUCLEOTIDE SEQUENCE [LARGE SCALE GENOMIC DNA]</scope>
    <source>
        <strain evidence="3 4">WMS-il1</strain>
    </source>
</reference>
<dbReference type="InterPro" id="IPR043136">
    <property type="entry name" value="B30.2/SPRY_sf"/>
</dbReference>
<protein>
    <recommendedName>
        <fullName evidence="2">SPRY domain-containing protein</fullName>
    </recommendedName>
</protein>
<feature type="non-terminal residue" evidence="3">
    <location>
        <position position="1"/>
    </location>
</feature>
<evidence type="ECO:0000259" key="2">
    <source>
        <dbReference type="Pfam" id="PF00622"/>
    </source>
</evidence>
<feature type="compositionally biased region" description="Polar residues" evidence="1">
    <location>
        <begin position="438"/>
        <end position="447"/>
    </location>
</feature>
<dbReference type="InterPro" id="IPR003877">
    <property type="entry name" value="SPRY_dom"/>
</dbReference>
<dbReference type="InterPro" id="IPR013320">
    <property type="entry name" value="ConA-like_dom_sf"/>
</dbReference>
<feature type="region of interest" description="Disordered" evidence="1">
    <location>
        <begin position="427"/>
        <end position="447"/>
    </location>
</feature>
<dbReference type="Gene3D" id="2.60.120.920">
    <property type="match status" value="1"/>
</dbReference>
<keyword evidence="4" id="KW-1185">Reference proteome</keyword>
<dbReference type="SUPFAM" id="SSF49899">
    <property type="entry name" value="Concanavalin A-like lectins/glucanases"/>
    <property type="match status" value="1"/>
</dbReference>